<keyword evidence="1 2" id="KW-0456">Lyase</keyword>
<reference evidence="2" key="1">
    <citation type="submission" date="2024-02" db="EMBL/GenBank/DDBJ databases">
        <authorList>
            <consortium name="Clinical and Environmental Microbiology Branch: Whole genome sequencing antimicrobial resistance pathogens in the healthcare setting"/>
        </authorList>
    </citation>
    <scope>NUCLEOTIDE SEQUENCE</scope>
    <source>
        <strain evidence="2">2021GO-0154</strain>
    </source>
</reference>
<name>A0AAI9GHA3_PROST</name>
<dbReference type="PANTHER" id="PTHR10224">
    <property type="entry name" value="ES1 PROTEIN HOMOLOG, MITOCHONDRIAL"/>
    <property type="match status" value="1"/>
</dbReference>
<dbReference type="GO" id="GO:0016829">
    <property type="term" value="F:lyase activity"/>
    <property type="evidence" value="ECO:0007669"/>
    <property type="project" value="UniProtKB-UniRule"/>
</dbReference>
<dbReference type="NCBIfam" id="NF008747">
    <property type="entry name" value="PRK11780.1"/>
    <property type="match status" value="1"/>
</dbReference>
<dbReference type="InterPro" id="IPR029062">
    <property type="entry name" value="Class_I_gatase-like"/>
</dbReference>
<dbReference type="PANTHER" id="PTHR10224:SF12">
    <property type="entry name" value="GLYOXALASE ELBB"/>
    <property type="match status" value="1"/>
</dbReference>
<organism evidence="2">
    <name type="scientific">Providencia stuartii</name>
    <dbReference type="NCBI Taxonomy" id="588"/>
    <lineage>
        <taxon>Bacteria</taxon>
        <taxon>Pseudomonadati</taxon>
        <taxon>Pseudomonadota</taxon>
        <taxon>Gammaproteobacteria</taxon>
        <taxon>Enterobacterales</taxon>
        <taxon>Morganellaceae</taxon>
        <taxon>Providencia</taxon>
    </lineage>
</organism>
<protein>
    <recommendedName>
        <fullName evidence="1">Glyoxalase</fullName>
    </recommendedName>
</protein>
<dbReference type="CDD" id="cd03133">
    <property type="entry name" value="GATase1_ES1"/>
    <property type="match status" value="1"/>
</dbReference>
<gene>
    <name evidence="2" type="primary">elbB</name>
    <name evidence="2" type="ORF">RG298_002478</name>
</gene>
<dbReference type="Gene3D" id="3.40.50.880">
    <property type="match status" value="1"/>
</dbReference>
<comment type="caution">
    <text evidence="2">The sequence shown here is derived from an EMBL/GenBank/DDBJ whole genome shotgun (WGS) entry which is preliminary data.</text>
</comment>
<evidence type="ECO:0000313" key="2">
    <source>
        <dbReference type="EMBL" id="EMJ5134736.1"/>
    </source>
</evidence>
<evidence type="ECO:0000256" key="1">
    <source>
        <dbReference type="PIRNR" id="PIRNR006320"/>
    </source>
</evidence>
<comment type="similarity">
    <text evidence="1">Belongs to the peptidase C56 family.</text>
</comment>
<proteinExistence type="inferred from homology"/>
<comment type="function">
    <text evidence="1">Displays glyoxalase activity, catalyzing the conversion of glyoxal to glycolate.</text>
</comment>
<dbReference type="EMBL" id="ABMABF030000007">
    <property type="protein sequence ID" value="EMJ5134736.1"/>
    <property type="molecule type" value="Genomic_DNA"/>
</dbReference>
<sequence>MKSIAVILSGCGVFDGSEIHESVLTMLSLSKNNAEVHFFAPNESQVTVINHVTGETKTDNRNQMEEAARISRGKIAPLSSAEADKLDALIIPGGFGAAKNLCDFATRGSECEINKELLSLVRQMHQQKKPLGLMCIAPVMLPKLLNTSVELTIGNDPETIAQIEKMGGKHITCSVDNIVVDHTNKVVTTPAYMLAQSISEAEIGINKLVEKVLEMA</sequence>
<dbReference type="SUPFAM" id="SSF52317">
    <property type="entry name" value="Class I glutamine amidotransferase-like"/>
    <property type="match status" value="1"/>
</dbReference>
<accession>A0AAI9GHA3</accession>
<dbReference type="InterPro" id="IPR026041">
    <property type="entry name" value="ElbB"/>
</dbReference>
<dbReference type="AlphaFoldDB" id="A0AAI9GHA3"/>
<dbReference type="RefSeq" id="WP_140180917.1">
    <property type="nucleotide sequence ID" value="NZ_CANMXG010000006.1"/>
</dbReference>
<dbReference type="PIRSF" id="PIRSF006320">
    <property type="entry name" value="Elb2"/>
    <property type="match status" value="1"/>
</dbReference>
<comment type="catalytic activity">
    <reaction evidence="1">
        <text>glyoxal + H2O = glycolate + H(+)</text>
        <dbReference type="Rhea" id="RHEA:51672"/>
        <dbReference type="ChEBI" id="CHEBI:15377"/>
        <dbReference type="ChEBI" id="CHEBI:15378"/>
        <dbReference type="ChEBI" id="CHEBI:29805"/>
        <dbReference type="ChEBI" id="CHEBI:34779"/>
    </reaction>
</comment>